<dbReference type="AlphaFoldDB" id="A0A0V1IQW0"/>
<sequence length="66" mass="7367">MYRQVADCVALDEERCATVEPFVGNRVKGIQFLSSPSCWRHCPTKNIPADLVSRGCLLHTLPAHDL</sequence>
<comment type="caution">
    <text evidence="1">The sequence shown here is derived from an EMBL/GenBank/DDBJ whole genome shotgun (WGS) entry which is preliminary data.</text>
</comment>
<reference evidence="1 2" key="1">
    <citation type="submission" date="2015-01" db="EMBL/GenBank/DDBJ databases">
        <title>Evolution of Trichinella species and genotypes.</title>
        <authorList>
            <person name="Korhonen P.K."/>
            <person name="Edoardo P."/>
            <person name="Giuseppe L.R."/>
            <person name="Gasser R.B."/>
        </authorList>
    </citation>
    <scope>NUCLEOTIDE SEQUENCE [LARGE SCALE GENOMIC DNA]</scope>
    <source>
        <strain evidence="1">ISS588</strain>
    </source>
</reference>
<organism evidence="1 2">
    <name type="scientific">Trichinella pseudospiralis</name>
    <name type="common">Parasitic roundworm</name>
    <dbReference type="NCBI Taxonomy" id="6337"/>
    <lineage>
        <taxon>Eukaryota</taxon>
        <taxon>Metazoa</taxon>
        <taxon>Ecdysozoa</taxon>
        <taxon>Nematoda</taxon>
        <taxon>Enoplea</taxon>
        <taxon>Dorylaimia</taxon>
        <taxon>Trichinellida</taxon>
        <taxon>Trichinellidae</taxon>
        <taxon>Trichinella</taxon>
    </lineage>
</organism>
<evidence type="ECO:0000313" key="1">
    <source>
        <dbReference type="EMBL" id="KRZ25179.1"/>
    </source>
</evidence>
<proteinExistence type="predicted"/>
<gene>
    <name evidence="1" type="ORF">T4B_14409</name>
</gene>
<dbReference type="EMBL" id="JYDS01000106">
    <property type="protein sequence ID" value="KRZ25179.1"/>
    <property type="molecule type" value="Genomic_DNA"/>
</dbReference>
<keyword evidence="2" id="KW-1185">Reference proteome</keyword>
<protein>
    <submittedName>
        <fullName evidence="1">Uncharacterized protein</fullName>
    </submittedName>
</protein>
<name>A0A0V1IQW0_TRIPS</name>
<evidence type="ECO:0000313" key="2">
    <source>
        <dbReference type="Proteomes" id="UP000054805"/>
    </source>
</evidence>
<dbReference type="Proteomes" id="UP000054805">
    <property type="component" value="Unassembled WGS sequence"/>
</dbReference>
<accession>A0A0V1IQW0</accession>